<accession>A0ACC0X710</accession>
<gene>
    <name evidence="1" type="ORF">Pint_34109</name>
</gene>
<protein>
    <submittedName>
        <fullName evidence="1">Uncharacterized protein</fullName>
    </submittedName>
</protein>
<organism evidence="1 2">
    <name type="scientific">Pistacia integerrima</name>
    <dbReference type="NCBI Taxonomy" id="434235"/>
    <lineage>
        <taxon>Eukaryota</taxon>
        <taxon>Viridiplantae</taxon>
        <taxon>Streptophyta</taxon>
        <taxon>Embryophyta</taxon>
        <taxon>Tracheophyta</taxon>
        <taxon>Spermatophyta</taxon>
        <taxon>Magnoliopsida</taxon>
        <taxon>eudicotyledons</taxon>
        <taxon>Gunneridae</taxon>
        <taxon>Pentapetalae</taxon>
        <taxon>rosids</taxon>
        <taxon>malvids</taxon>
        <taxon>Sapindales</taxon>
        <taxon>Anacardiaceae</taxon>
        <taxon>Pistacia</taxon>
    </lineage>
</organism>
<evidence type="ECO:0000313" key="2">
    <source>
        <dbReference type="Proteomes" id="UP001163603"/>
    </source>
</evidence>
<dbReference type="EMBL" id="CM047749">
    <property type="protein sequence ID" value="KAJ0010759.1"/>
    <property type="molecule type" value="Genomic_DNA"/>
</dbReference>
<comment type="caution">
    <text evidence="1">The sequence shown here is derived from an EMBL/GenBank/DDBJ whole genome shotgun (WGS) entry which is preliminary data.</text>
</comment>
<sequence length="432" mass="49564">MKEMGGSKGQNMCLIAGRASVFQDGLRVGGEKNVKERDQNQRRPLISVNVNPNIMGATLYSNVVNKGKDVTCDKNSVLAHRPSTRLAEQVVSYKQLQHFPEETKKPITLAKDCTIIDAEDCDEVDDDNNVGVPMCVRHTEAFLDEIDRMDVDEMEDFEDRIIDIDGRDSQNPLAVAEYVDDICAYYRKSEISSCVSPDYMDNQTDINEKMRAILIDWLIEVHYKFELMDETLFLTINIIDRFLEKQSVVRKKLQLVGITAMLLACKYEEVSVPIVEDFVLISDKAYTRKEVLDMEKLMMNTLQFNMSVPTPYVFMRRFLKAAQSDKKLEILSFFNIELCLVEFEMLKFPPSLLAAAAIYTAQCSLYQFKEWTKTSRWHTNYSEDQLLECSKLMVTLHQKAGKGKLTGVYRKYCTSKFGYAAKTEPAQFLLDN</sequence>
<dbReference type="Proteomes" id="UP001163603">
    <property type="component" value="Chromosome 14"/>
</dbReference>
<evidence type="ECO:0000313" key="1">
    <source>
        <dbReference type="EMBL" id="KAJ0010759.1"/>
    </source>
</evidence>
<keyword evidence="2" id="KW-1185">Reference proteome</keyword>
<name>A0ACC0X710_9ROSI</name>
<proteinExistence type="predicted"/>
<reference evidence="2" key="1">
    <citation type="journal article" date="2023" name="G3 (Bethesda)">
        <title>Genome assembly and association tests identify interacting loci associated with vigor, precocity, and sex in interspecific pistachio rootstocks.</title>
        <authorList>
            <person name="Palmer W."/>
            <person name="Jacygrad E."/>
            <person name="Sagayaradj S."/>
            <person name="Cavanaugh K."/>
            <person name="Han R."/>
            <person name="Bertier L."/>
            <person name="Beede B."/>
            <person name="Kafkas S."/>
            <person name="Golino D."/>
            <person name="Preece J."/>
            <person name="Michelmore R."/>
        </authorList>
    </citation>
    <scope>NUCLEOTIDE SEQUENCE [LARGE SCALE GENOMIC DNA]</scope>
</reference>